<keyword evidence="2" id="KW-1185">Reference proteome</keyword>
<proteinExistence type="predicted"/>
<name>A0A9P7S5R2_9AGAR</name>
<dbReference type="RefSeq" id="XP_043012193.1">
    <property type="nucleotide sequence ID" value="XM_043151100.1"/>
</dbReference>
<dbReference type="Proteomes" id="UP001049176">
    <property type="component" value="Chromosome 3"/>
</dbReference>
<dbReference type="GeneID" id="66075512"/>
<organism evidence="1 2">
    <name type="scientific">Marasmius oreades</name>
    <name type="common">fairy-ring Marasmius</name>
    <dbReference type="NCBI Taxonomy" id="181124"/>
    <lineage>
        <taxon>Eukaryota</taxon>
        <taxon>Fungi</taxon>
        <taxon>Dikarya</taxon>
        <taxon>Basidiomycota</taxon>
        <taxon>Agaricomycotina</taxon>
        <taxon>Agaricomycetes</taxon>
        <taxon>Agaricomycetidae</taxon>
        <taxon>Agaricales</taxon>
        <taxon>Marasmiineae</taxon>
        <taxon>Marasmiaceae</taxon>
        <taxon>Marasmius</taxon>
    </lineage>
</organism>
<sequence>MSFKSKANLSYSDAVRAFNDETFISNLNDACRHLARSSVKLIQAFDTISDELNTVDIRKYKSTPPMRPLWLSIQQDFKDVIRQHQTSAGLISGRLKMFYGLILPMVTRDVHKGSPRSHNEKIHVLKSYMNISSDHVTFTHNLATTALKLTRNLNTFHTEFAKMSSQGEKSGQTELQDLTHKLSHVEGAVKQYEILLRVESYFANQSLPPIYLG</sequence>
<comment type="caution">
    <text evidence="1">The sequence shown here is derived from an EMBL/GenBank/DDBJ whole genome shotgun (WGS) entry which is preliminary data.</text>
</comment>
<dbReference type="OrthoDB" id="2836601at2759"/>
<accession>A0A9P7S5R2</accession>
<reference evidence="1" key="1">
    <citation type="journal article" date="2021" name="Genome Biol. Evol.">
        <title>The assembled and annotated genome of the fairy-ring fungus Marasmius oreades.</title>
        <authorList>
            <person name="Hiltunen M."/>
            <person name="Ament-Velasquez S.L."/>
            <person name="Johannesson H."/>
        </authorList>
    </citation>
    <scope>NUCLEOTIDE SEQUENCE</scope>
    <source>
        <strain evidence="1">03SP1</strain>
    </source>
</reference>
<evidence type="ECO:0000313" key="1">
    <source>
        <dbReference type="EMBL" id="KAG7095723.1"/>
    </source>
</evidence>
<dbReference type="EMBL" id="CM032183">
    <property type="protein sequence ID" value="KAG7095723.1"/>
    <property type="molecule type" value="Genomic_DNA"/>
</dbReference>
<dbReference type="KEGG" id="more:E1B28_006436"/>
<dbReference type="AlphaFoldDB" id="A0A9P7S5R2"/>
<protein>
    <submittedName>
        <fullName evidence="1">Uncharacterized protein</fullName>
    </submittedName>
</protein>
<evidence type="ECO:0000313" key="2">
    <source>
        <dbReference type="Proteomes" id="UP001049176"/>
    </source>
</evidence>
<gene>
    <name evidence="1" type="ORF">E1B28_006436</name>
</gene>